<evidence type="ECO:0008006" key="3">
    <source>
        <dbReference type="Google" id="ProtNLM"/>
    </source>
</evidence>
<gene>
    <name evidence="1" type="ORF">LC_TR1251_c12_g1_i1_g.3920</name>
    <name evidence="2" type="ORF">MP_TR6188_c4_g1_i1_g.17691</name>
</gene>
<proteinExistence type="predicted"/>
<dbReference type="EMBL" id="GEVK01012267">
    <property type="protein sequence ID" value="JAU40565.1"/>
    <property type="molecule type" value="Transcribed_RNA"/>
</dbReference>
<protein>
    <recommendedName>
        <fullName evidence="3">Retrovirus-related Pol polyprotein from transposon TNT 1-94</fullName>
    </recommendedName>
</protein>
<sequence length="69" mass="7771">MNKEKRIQVVTANQMRALGEGSPNFDLVVKILASMPKSYSSLSSLMEETKDLRTVTFAEVVRSLETHEK</sequence>
<name>A0A1J3FD46_NOCCA</name>
<organism evidence="1">
    <name type="scientific">Noccaea caerulescens</name>
    <name type="common">Alpine penny-cress</name>
    <name type="synonym">Thlaspi caerulescens</name>
    <dbReference type="NCBI Taxonomy" id="107243"/>
    <lineage>
        <taxon>Eukaryota</taxon>
        <taxon>Viridiplantae</taxon>
        <taxon>Streptophyta</taxon>
        <taxon>Embryophyta</taxon>
        <taxon>Tracheophyta</taxon>
        <taxon>Spermatophyta</taxon>
        <taxon>Magnoliopsida</taxon>
        <taxon>eudicotyledons</taxon>
        <taxon>Gunneridae</taxon>
        <taxon>Pentapetalae</taxon>
        <taxon>rosids</taxon>
        <taxon>malvids</taxon>
        <taxon>Brassicales</taxon>
        <taxon>Brassicaceae</taxon>
        <taxon>Coluteocarpeae</taxon>
        <taxon>Noccaea</taxon>
    </lineage>
</organism>
<reference evidence="1" key="1">
    <citation type="submission" date="2016-07" db="EMBL/GenBank/DDBJ databases">
        <title>De novo transcriptome assembly of four accessions of the metal hyperaccumulator plant Noccaea caerulescens.</title>
        <authorList>
            <person name="Blande D."/>
            <person name="Halimaa P."/>
            <person name="Tervahauta A.I."/>
            <person name="Aarts M.G."/>
            <person name="Karenlampi S.O."/>
        </authorList>
    </citation>
    <scope>NUCLEOTIDE SEQUENCE</scope>
</reference>
<evidence type="ECO:0000313" key="1">
    <source>
        <dbReference type="EMBL" id="JAU40565.1"/>
    </source>
</evidence>
<evidence type="ECO:0000313" key="2">
    <source>
        <dbReference type="EMBL" id="JAV01746.1"/>
    </source>
</evidence>
<dbReference type="Pfam" id="PF14223">
    <property type="entry name" value="Retrotran_gag_2"/>
    <property type="match status" value="1"/>
</dbReference>
<dbReference type="EMBL" id="GEVM01004193">
    <property type="protein sequence ID" value="JAV01746.1"/>
    <property type="molecule type" value="Transcribed_RNA"/>
</dbReference>
<dbReference type="AlphaFoldDB" id="A0A1J3FD46"/>
<accession>A0A1J3FD46</accession>